<accession>A0A835IRE0</accession>
<feature type="non-terminal residue" evidence="1">
    <location>
        <position position="1"/>
    </location>
</feature>
<proteinExistence type="predicted"/>
<reference evidence="1 2" key="1">
    <citation type="submission" date="2020-10" db="EMBL/GenBank/DDBJ databases">
        <title>The Coptis chinensis genome and diversification of protoberbering-type alkaloids.</title>
        <authorList>
            <person name="Wang B."/>
            <person name="Shu S."/>
            <person name="Song C."/>
            <person name="Liu Y."/>
        </authorList>
    </citation>
    <scope>NUCLEOTIDE SEQUENCE [LARGE SCALE GENOMIC DNA]</scope>
    <source>
        <strain evidence="1">HL-2020</strain>
        <tissue evidence="1">Leaf</tissue>
    </source>
</reference>
<dbReference type="AlphaFoldDB" id="A0A835IRE0"/>
<organism evidence="1 2">
    <name type="scientific">Coptis chinensis</name>
    <dbReference type="NCBI Taxonomy" id="261450"/>
    <lineage>
        <taxon>Eukaryota</taxon>
        <taxon>Viridiplantae</taxon>
        <taxon>Streptophyta</taxon>
        <taxon>Embryophyta</taxon>
        <taxon>Tracheophyta</taxon>
        <taxon>Spermatophyta</taxon>
        <taxon>Magnoliopsida</taxon>
        <taxon>Ranunculales</taxon>
        <taxon>Ranunculaceae</taxon>
        <taxon>Coptidoideae</taxon>
        <taxon>Coptis</taxon>
    </lineage>
</organism>
<sequence length="116" mass="13016">DPSIKELAAQIAIDPAFTQLAEQHQQSIELEGGYVSHEFDPRDYYSTMQQDPCTFRVLESLDILLLKEEGEEGIMSIREDSFLKQNLQEIECGGPAAMTSVHGTGFTTFRQTGKFI</sequence>
<keyword evidence="2" id="KW-1185">Reference proteome</keyword>
<dbReference type="EMBL" id="JADFTS010000002">
    <property type="protein sequence ID" value="KAF9622341.1"/>
    <property type="molecule type" value="Genomic_DNA"/>
</dbReference>
<protein>
    <submittedName>
        <fullName evidence="1">Uncharacterized protein</fullName>
    </submittedName>
</protein>
<evidence type="ECO:0000313" key="2">
    <source>
        <dbReference type="Proteomes" id="UP000631114"/>
    </source>
</evidence>
<comment type="caution">
    <text evidence="1">The sequence shown here is derived from an EMBL/GenBank/DDBJ whole genome shotgun (WGS) entry which is preliminary data.</text>
</comment>
<evidence type="ECO:0000313" key="1">
    <source>
        <dbReference type="EMBL" id="KAF9622341.1"/>
    </source>
</evidence>
<dbReference type="Proteomes" id="UP000631114">
    <property type="component" value="Unassembled WGS sequence"/>
</dbReference>
<name>A0A835IRE0_9MAGN</name>
<gene>
    <name evidence="1" type="ORF">IFM89_031144</name>
</gene>